<comment type="similarity">
    <text evidence="3">Belongs to the acetyltransferase family. RimJ subfamily.</text>
</comment>
<dbReference type="Pfam" id="PF13302">
    <property type="entry name" value="Acetyltransf_3"/>
    <property type="match status" value="1"/>
</dbReference>
<dbReference type="EMBL" id="AZDT01000019">
    <property type="protein sequence ID" value="KRK76472.1"/>
    <property type="molecule type" value="Genomic_DNA"/>
</dbReference>
<dbReference type="STRING" id="1423773.FD30_GL001410"/>
<dbReference type="Gene3D" id="3.40.630.30">
    <property type="match status" value="1"/>
</dbReference>
<feature type="domain" description="N-acetyltransferase" evidence="4">
    <location>
        <begin position="8"/>
        <end position="173"/>
    </location>
</feature>
<dbReference type="PANTHER" id="PTHR43792">
    <property type="entry name" value="GNAT FAMILY, PUTATIVE (AFU_ORTHOLOGUE AFUA_3G00765)-RELATED-RELATED"/>
    <property type="match status" value="1"/>
</dbReference>
<dbReference type="InterPro" id="IPR051531">
    <property type="entry name" value="N-acetyltransferase"/>
</dbReference>
<dbReference type="GO" id="GO:0016747">
    <property type="term" value="F:acyltransferase activity, transferring groups other than amino-acyl groups"/>
    <property type="evidence" value="ECO:0007669"/>
    <property type="project" value="InterPro"/>
</dbReference>
<dbReference type="RefSeq" id="WP_056943986.1">
    <property type="nucleotide sequence ID" value="NZ_AZDT01000019.1"/>
</dbReference>
<accession>A0A0R1JZZ6</accession>
<dbReference type="AlphaFoldDB" id="A0A0R1JZZ6"/>
<sequence>MIAETDRIQVRPLIEADLADYQRILRIPAMAVANGSPVATAPDLMANWFEQDRHSPFAFAVIDRAHRRFVGAIFYYQHEGPAQTRPIGTYDLGYFLEPAMWGKGLMPEAVQASFDLVVRGTAGSVTLWADCLTTNHRSQRVLEKLGFVPGQPGVVQNPGADAVAVNWFSKQLG</sequence>
<name>A0A0R1JZZ6_9LACO</name>
<dbReference type="SUPFAM" id="SSF55729">
    <property type="entry name" value="Acyl-CoA N-acyltransferases (Nat)"/>
    <property type="match status" value="1"/>
</dbReference>
<evidence type="ECO:0000313" key="6">
    <source>
        <dbReference type="Proteomes" id="UP000051162"/>
    </source>
</evidence>
<dbReference type="PATRIC" id="fig|1423773.3.peg.1445"/>
<dbReference type="OrthoDB" id="9798081at2"/>
<keyword evidence="6" id="KW-1185">Reference proteome</keyword>
<keyword evidence="1 5" id="KW-0808">Transferase</keyword>
<dbReference type="Proteomes" id="UP000051162">
    <property type="component" value="Unassembled WGS sequence"/>
</dbReference>
<gene>
    <name evidence="5" type="ORF">FD30_GL001410</name>
</gene>
<evidence type="ECO:0000313" key="5">
    <source>
        <dbReference type="EMBL" id="KRK76472.1"/>
    </source>
</evidence>
<evidence type="ECO:0000256" key="2">
    <source>
        <dbReference type="ARBA" id="ARBA00023315"/>
    </source>
</evidence>
<proteinExistence type="inferred from homology"/>
<protein>
    <submittedName>
        <fullName evidence="5">Acetyltransferase</fullName>
    </submittedName>
</protein>
<dbReference type="InterPro" id="IPR016181">
    <property type="entry name" value="Acyl_CoA_acyltransferase"/>
</dbReference>
<comment type="caution">
    <text evidence="5">The sequence shown here is derived from an EMBL/GenBank/DDBJ whole genome shotgun (WGS) entry which is preliminary data.</text>
</comment>
<dbReference type="PROSITE" id="PS51186">
    <property type="entry name" value="GNAT"/>
    <property type="match status" value="1"/>
</dbReference>
<reference evidence="5 6" key="1">
    <citation type="journal article" date="2015" name="Genome Announc.">
        <title>Expanding the biotechnology potential of lactobacilli through comparative genomics of 213 strains and associated genera.</title>
        <authorList>
            <person name="Sun Z."/>
            <person name="Harris H.M."/>
            <person name="McCann A."/>
            <person name="Guo C."/>
            <person name="Argimon S."/>
            <person name="Zhang W."/>
            <person name="Yang X."/>
            <person name="Jeffery I.B."/>
            <person name="Cooney J.C."/>
            <person name="Kagawa T.F."/>
            <person name="Liu W."/>
            <person name="Song Y."/>
            <person name="Salvetti E."/>
            <person name="Wrobel A."/>
            <person name="Rasinkangas P."/>
            <person name="Parkhill J."/>
            <person name="Rea M.C."/>
            <person name="O'Sullivan O."/>
            <person name="Ritari J."/>
            <person name="Douillard F.P."/>
            <person name="Paul Ross R."/>
            <person name="Yang R."/>
            <person name="Briner A.E."/>
            <person name="Felis G.E."/>
            <person name="de Vos W.M."/>
            <person name="Barrangou R."/>
            <person name="Klaenhammer T.R."/>
            <person name="Caufield P.W."/>
            <person name="Cui Y."/>
            <person name="Zhang H."/>
            <person name="O'Toole P.W."/>
        </authorList>
    </citation>
    <scope>NUCLEOTIDE SEQUENCE [LARGE SCALE GENOMIC DNA]</scope>
    <source>
        <strain evidence="5 6">DSM 19117</strain>
    </source>
</reference>
<evidence type="ECO:0000256" key="1">
    <source>
        <dbReference type="ARBA" id="ARBA00022679"/>
    </source>
</evidence>
<evidence type="ECO:0000256" key="3">
    <source>
        <dbReference type="ARBA" id="ARBA00038502"/>
    </source>
</evidence>
<organism evidence="5 6">
    <name type="scientific">Levilactobacillus namurensis DSM 19117</name>
    <dbReference type="NCBI Taxonomy" id="1423773"/>
    <lineage>
        <taxon>Bacteria</taxon>
        <taxon>Bacillati</taxon>
        <taxon>Bacillota</taxon>
        <taxon>Bacilli</taxon>
        <taxon>Lactobacillales</taxon>
        <taxon>Lactobacillaceae</taxon>
        <taxon>Levilactobacillus</taxon>
    </lineage>
</organism>
<keyword evidence="2" id="KW-0012">Acyltransferase</keyword>
<dbReference type="InterPro" id="IPR000182">
    <property type="entry name" value="GNAT_dom"/>
</dbReference>
<dbReference type="GeneID" id="84782286"/>
<dbReference type="PANTHER" id="PTHR43792:SF8">
    <property type="entry name" value="[RIBOSOMAL PROTEIN US5]-ALANINE N-ACETYLTRANSFERASE"/>
    <property type="match status" value="1"/>
</dbReference>
<evidence type="ECO:0000259" key="4">
    <source>
        <dbReference type="PROSITE" id="PS51186"/>
    </source>
</evidence>